<name>A0ACC0PQG1_RHOML</name>
<sequence length="222" mass="25422">MSSAGLKLGVCVQFCAAQRAAHPSAMPCRHRSDDRRRPPRRARRVLQLDELYAVDVSDRRTDAGKASPAGAQHVVQHGAAQHRSSSNAILKMIPGIRSSSDAILKMRRGVRRSERKIKKKKLLEEIEAKFNKSKHNKKKSSYSLVFFKETHKMLDVGKSLGIELKGGRNYNLKRFVEMQEEELKEMIHALDDFEEEDILEDDIVSRRMPLSLWLFELKMGRV</sequence>
<proteinExistence type="predicted"/>
<dbReference type="EMBL" id="CM046389">
    <property type="protein sequence ID" value="KAI8567720.1"/>
    <property type="molecule type" value="Genomic_DNA"/>
</dbReference>
<organism evidence="1 2">
    <name type="scientific">Rhododendron molle</name>
    <name type="common">Chinese azalea</name>
    <name type="synonym">Azalea mollis</name>
    <dbReference type="NCBI Taxonomy" id="49168"/>
    <lineage>
        <taxon>Eukaryota</taxon>
        <taxon>Viridiplantae</taxon>
        <taxon>Streptophyta</taxon>
        <taxon>Embryophyta</taxon>
        <taxon>Tracheophyta</taxon>
        <taxon>Spermatophyta</taxon>
        <taxon>Magnoliopsida</taxon>
        <taxon>eudicotyledons</taxon>
        <taxon>Gunneridae</taxon>
        <taxon>Pentapetalae</taxon>
        <taxon>asterids</taxon>
        <taxon>Ericales</taxon>
        <taxon>Ericaceae</taxon>
        <taxon>Ericoideae</taxon>
        <taxon>Rhodoreae</taxon>
        <taxon>Rhododendron</taxon>
    </lineage>
</organism>
<accession>A0ACC0PQG1</accession>
<keyword evidence="2" id="KW-1185">Reference proteome</keyword>
<dbReference type="Proteomes" id="UP001062846">
    <property type="component" value="Chromosome 2"/>
</dbReference>
<comment type="caution">
    <text evidence="1">The sequence shown here is derived from an EMBL/GenBank/DDBJ whole genome shotgun (WGS) entry which is preliminary data.</text>
</comment>
<protein>
    <submittedName>
        <fullName evidence="1">Uncharacterized protein</fullName>
    </submittedName>
</protein>
<gene>
    <name evidence="1" type="ORF">RHMOL_Rhmol02G0143500</name>
</gene>
<evidence type="ECO:0000313" key="2">
    <source>
        <dbReference type="Proteomes" id="UP001062846"/>
    </source>
</evidence>
<evidence type="ECO:0000313" key="1">
    <source>
        <dbReference type="EMBL" id="KAI8567720.1"/>
    </source>
</evidence>
<reference evidence="1" key="1">
    <citation type="submission" date="2022-02" db="EMBL/GenBank/DDBJ databases">
        <title>Plant Genome Project.</title>
        <authorList>
            <person name="Zhang R.-G."/>
        </authorList>
    </citation>
    <scope>NUCLEOTIDE SEQUENCE</scope>
    <source>
        <strain evidence="1">AT1</strain>
    </source>
</reference>